<proteinExistence type="predicted"/>
<organism evidence="7 8">
    <name type="scientific">Manduca sexta</name>
    <name type="common">Tobacco hawkmoth</name>
    <name type="synonym">Tobacco hornworm</name>
    <dbReference type="NCBI Taxonomy" id="7130"/>
    <lineage>
        <taxon>Eukaryota</taxon>
        <taxon>Metazoa</taxon>
        <taxon>Ecdysozoa</taxon>
        <taxon>Arthropoda</taxon>
        <taxon>Hexapoda</taxon>
        <taxon>Insecta</taxon>
        <taxon>Pterygota</taxon>
        <taxon>Neoptera</taxon>
        <taxon>Endopterygota</taxon>
        <taxon>Lepidoptera</taxon>
        <taxon>Glossata</taxon>
        <taxon>Ditrysia</taxon>
        <taxon>Bombycoidea</taxon>
        <taxon>Sphingidae</taxon>
        <taxon>Sphinginae</taxon>
        <taxon>Sphingini</taxon>
        <taxon>Manduca</taxon>
    </lineage>
</organism>
<dbReference type="Gene3D" id="1.20.1250.20">
    <property type="entry name" value="MFS general substrate transporter like domains"/>
    <property type="match status" value="1"/>
</dbReference>
<dbReference type="PROSITE" id="PS50850">
    <property type="entry name" value="MFS"/>
    <property type="match status" value="1"/>
</dbReference>
<feature type="transmembrane region" description="Helical" evidence="5">
    <location>
        <begin position="345"/>
        <end position="366"/>
    </location>
</feature>
<feature type="transmembrane region" description="Helical" evidence="5">
    <location>
        <begin position="139"/>
        <end position="159"/>
    </location>
</feature>
<dbReference type="InterPro" id="IPR050549">
    <property type="entry name" value="MFS_Trehalose_Transporter"/>
</dbReference>
<dbReference type="Pfam" id="PF00083">
    <property type="entry name" value="Sugar_tr"/>
    <property type="match status" value="2"/>
</dbReference>
<feature type="transmembrane region" description="Helical" evidence="5">
    <location>
        <begin position="165"/>
        <end position="185"/>
    </location>
</feature>
<dbReference type="GO" id="GO:0016020">
    <property type="term" value="C:membrane"/>
    <property type="evidence" value="ECO:0007669"/>
    <property type="project" value="UniProtKB-SubCell"/>
</dbReference>
<accession>A0A921Z178</accession>
<dbReference type="EMBL" id="JH668376">
    <property type="protein sequence ID" value="KAG6449641.1"/>
    <property type="molecule type" value="Genomic_DNA"/>
</dbReference>
<keyword evidence="4 5" id="KW-0472">Membrane</keyword>
<keyword evidence="2 5" id="KW-0812">Transmembrane</keyword>
<evidence type="ECO:0000259" key="6">
    <source>
        <dbReference type="PROSITE" id="PS50850"/>
    </source>
</evidence>
<feature type="transmembrane region" description="Helical" evidence="5">
    <location>
        <begin position="409"/>
        <end position="429"/>
    </location>
</feature>
<dbReference type="GO" id="GO:0022857">
    <property type="term" value="F:transmembrane transporter activity"/>
    <property type="evidence" value="ECO:0007669"/>
    <property type="project" value="InterPro"/>
</dbReference>
<feature type="transmembrane region" description="Helical" evidence="5">
    <location>
        <begin position="106"/>
        <end position="127"/>
    </location>
</feature>
<evidence type="ECO:0000256" key="5">
    <source>
        <dbReference type="SAM" id="Phobius"/>
    </source>
</evidence>
<evidence type="ECO:0000313" key="8">
    <source>
        <dbReference type="Proteomes" id="UP000791440"/>
    </source>
</evidence>
<protein>
    <recommendedName>
        <fullName evidence="6">Major facilitator superfamily (MFS) profile domain-containing protein</fullName>
    </recommendedName>
</protein>
<name>A0A921Z178_MANSE</name>
<dbReference type="InterPro" id="IPR005829">
    <property type="entry name" value="Sugar_transporter_CS"/>
</dbReference>
<dbReference type="PANTHER" id="PTHR48021:SF33">
    <property type="entry name" value="AT22075P-RELATED"/>
    <property type="match status" value="1"/>
</dbReference>
<keyword evidence="8" id="KW-1185">Reference proteome</keyword>
<feature type="transmembrane region" description="Helical" evidence="5">
    <location>
        <begin position="53"/>
        <end position="74"/>
    </location>
</feature>
<gene>
    <name evidence="7" type="ORF">O3G_MSEX006146</name>
</gene>
<dbReference type="EMBL" id="JH668376">
    <property type="protein sequence ID" value="KAG6449642.1"/>
    <property type="molecule type" value="Genomic_DNA"/>
</dbReference>
<feature type="transmembrane region" description="Helical" evidence="5">
    <location>
        <begin position="81"/>
        <end position="100"/>
    </location>
</feature>
<dbReference type="PROSITE" id="PS00217">
    <property type="entry name" value="SUGAR_TRANSPORT_2"/>
    <property type="match status" value="1"/>
</dbReference>
<evidence type="ECO:0000256" key="4">
    <source>
        <dbReference type="ARBA" id="ARBA00023136"/>
    </source>
</evidence>
<reference evidence="7" key="2">
    <citation type="submission" date="2020-12" db="EMBL/GenBank/DDBJ databases">
        <authorList>
            <person name="Kanost M."/>
        </authorList>
    </citation>
    <scope>NUCLEOTIDE SEQUENCE</scope>
</reference>
<comment type="subcellular location">
    <subcellularLocation>
        <location evidence="1">Membrane</location>
        <topology evidence="1">Multi-pass membrane protein</topology>
    </subcellularLocation>
</comment>
<dbReference type="SUPFAM" id="SSF103473">
    <property type="entry name" value="MFS general substrate transporter"/>
    <property type="match status" value="1"/>
</dbReference>
<evidence type="ECO:0000313" key="7">
    <source>
        <dbReference type="EMBL" id="KAG6449641.1"/>
    </source>
</evidence>
<feature type="domain" description="Major facilitator superfamily (MFS) profile" evidence="6">
    <location>
        <begin position="1"/>
        <end position="464"/>
    </location>
</feature>
<dbReference type="PROSITE" id="PS00216">
    <property type="entry name" value="SUGAR_TRANSPORT_1"/>
    <property type="match status" value="1"/>
</dbReference>
<feature type="transmembrane region" description="Helical" evidence="5">
    <location>
        <begin position="279"/>
        <end position="298"/>
    </location>
</feature>
<evidence type="ECO:0000256" key="3">
    <source>
        <dbReference type="ARBA" id="ARBA00022989"/>
    </source>
</evidence>
<sequence>MGGKLNQVYTAISASFGSLTMGMINVWPSYTSSLYASENTPLSRPMTKAEDSLLGSLPSLGAMVGTAITGVLINKLGRRKGGIILSLFSLVSWVMIELTTSPNVVLAARFFIGVSGGGFLVFAPIFISEVAEDSIRGTLASVPILSYGSGALISYTLGWKLTYPVIVWCQLLASIMSTGVMIFVVESPVYWIRQKKDNEARQSIAKYRGLSASSMDVHDEVSRLKQQILPAVELISITADPESKETEAEKEKLNTENVTPEKQQSVSTLKLLFLSSTSLRAFLVVITVMSTQVFMGMVPVQVYAKTVFTQTDPARSDFYTVLFALTLVVGALVTALVADKAGRRVLLITSSILVGSCLVTLGYLLQSKTAPSWIIVFMILFYCFAFNFGAGAVPYVLLAEVFIPEVQNLASMIIIEWVWFLNFFILGLFPFLNGIIGIHGVFYTFAVVAFCNAIIGYFIVPETKGLSNQQIQDLFLRKN</sequence>
<dbReference type="InterPro" id="IPR005828">
    <property type="entry name" value="MFS_sugar_transport-like"/>
</dbReference>
<dbReference type="AlphaFoldDB" id="A0A921Z178"/>
<reference evidence="7" key="1">
    <citation type="journal article" date="2016" name="Insect Biochem. Mol. Biol.">
        <title>Multifaceted biological insights from a draft genome sequence of the tobacco hornworm moth, Manduca sexta.</title>
        <authorList>
            <person name="Kanost M.R."/>
            <person name="Arrese E.L."/>
            <person name="Cao X."/>
            <person name="Chen Y.R."/>
            <person name="Chellapilla S."/>
            <person name="Goldsmith M.R."/>
            <person name="Grosse-Wilde E."/>
            <person name="Heckel D.G."/>
            <person name="Herndon N."/>
            <person name="Jiang H."/>
            <person name="Papanicolaou A."/>
            <person name="Qu J."/>
            <person name="Soulages J.L."/>
            <person name="Vogel H."/>
            <person name="Walters J."/>
            <person name="Waterhouse R.M."/>
            <person name="Ahn S.J."/>
            <person name="Almeida F.C."/>
            <person name="An C."/>
            <person name="Aqrawi P."/>
            <person name="Bretschneider A."/>
            <person name="Bryant W.B."/>
            <person name="Bucks S."/>
            <person name="Chao H."/>
            <person name="Chevignon G."/>
            <person name="Christen J.M."/>
            <person name="Clarke D.F."/>
            <person name="Dittmer N.T."/>
            <person name="Ferguson L.C.F."/>
            <person name="Garavelou S."/>
            <person name="Gordon K.H.J."/>
            <person name="Gunaratna R.T."/>
            <person name="Han Y."/>
            <person name="Hauser F."/>
            <person name="He Y."/>
            <person name="Heidel-Fischer H."/>
            <person name="Hirsh A."/>
            <person name="Hu Y."/>
            <person name="Jiang H."/>
            <person name="Kalra D."/>
            <person name="Klinner C."/>
            <person name="Konig C."/>
            <person name="Kovar C."/>
            <person name="Kroll A.R."/>
            <person name="Kuwar S.S."/>
            <person name="Lee S.L."/>
            <person name="Lehman R."/>
            <person name="Li K."/>
            <person name="Li Z."/>
            <person name="Liang H."/>
            <person name="Lovelace S."/>
            <person name="Lu Z."/>
            <person name="Mansfield J.H."/>
            <person name="McCulloch K.J."/>
            <person name="Mathew T."/>
            <person name="Morton B."/>
            <person name="Muzny D.M."/>
            <person name="Neunemann D."/>
            <person name="Ongeri F."/>
            <person name="Pauchet Y."/>
            <person name="Pu L.L."/>
            <person name="Pyrousis I."/>
            <person name="Rao X.J."/>
            <person name="Redding A."/>
            <person name="Roesel C."/>
            <person name="Sanchez-Gracia A."/>
            <person name="Schaack S."/>
            <person name="Shukla A."/>
            <person name="Tetreau G."/>
            <person name="Wang Y."/>
            <person name="Xiong G.H."/>
            <person name="Traut W."/>
            <person name="Walsh T.K."/>
            <person name="Worley K.C."/>
            <person name="Wu D."/>
            <person name="Wu W."/>
            <person name="Wu Y.Q."/>
            <person name="Zhang X."/>
            <person name="Zou Z."/>
            <person name="Zucker H."/>
            <person name="Briscoe A.D."/>
            <person name="Burmester T."/>
            <person name="Clem R.J."/>
            <person name="Feyereisen R."/>
            <person name="Grimmelikhuijzen C.J.P."/>
            <person name="Hamodrakas S.J."/>
            <person name="Hansson B.S."/>
            <person name="Huguet E."/>
            <person name="Jermiin L.S."/>
            <person name="Lan Q."/>
            <person name="Lehman H.K."/>
            <person name="Lorenzen M."/>
            <person name="Merzendorfer H."/>
            <person name="Michalopoulos I."/>
            <person name="Morton D.B."/>
            <person name="Muthukrishnan S."/>
            <person name="Oakeshott J.G."/>
            <person name="Palmer W."/>
            <person name="Park Y."/>
            <person name="Passarelli A.L."/>
            <person name="Rozas J."/>
            <person name="Schwartz L.M."/>
            <person name="Smith W."/>
            <person name="Southgate A."/>
            <person name="Vilcinskas A."/>
            <person name="Vogt R."/>
            <person name="Wang P."/>
            <person name="Werren J."/>
            <person name="Yu X.Q."/>
            <person name="Zhou J.J."/>
            <person name="Brown S.J."/>
            <person name="Scherer S.E."/>
            <person name="Richards S."/>
            <person name="Blissard G.W."/>
        </authorList>
    </citation>
    <scope>NUCLEOTIDE SEQUENCE</scope>
</reference>
<feature type="transmembrane region" description="Helical" evidence="5">
    <location>
        <begin position="7"/>
        <end position="27"/>
    </location>
</feature>
<keyword evidence="3 5" id="KW-1133">Transmembrane helix</keyword>
<feature type="transmembrane region" description="Helical" evidence="5">
    <location>
        <begin position="318"/>
        <end position="338"/>
    </location>
</feature>
<dbReference type="InterPro" id="IPR020846">
    <property type="entry name" value="MFS_dom"/>
</dbReference>
<dbReference type="PANTHER" id="PTHR48021">
    <property type="match status" value="1"/>
</dbReference>
<evidence type="ECO:0000256" key="2">
    <source>
        <dbReference type="ARBA" id="ARBA00022692"/>
    </source>
</evidence>
<evidence type="ECO:0000256" key="1">
    <source>
        <dbReference type="ARBA" id="ARBA00004141"/>
    </source>
</evidence>
<dbReference type="InterPro" id="IPR036259">
    <property type="entry name" value="MFS_trans_sf"/>
</dbReference>
<dbReference type="Proteomes" id="UP000791440">
    <property type="component" value="Unassembled WGS sequence"/>
</dbReference>
<feature type="transmembrane region" description="Helical" evidence="5">
    <location>
        <begin position="372"/>
        <end position="397"/>
    </location>
</feature>
<comment type="caution">
    <text evidence="7">The sequence shown here is derived from an EMBL/GenBank/DDBJ whole genome shotgun (WGS) entry which is preliminary data.</text>
</comment>
<feature type="transmembrane region" description="Helical" evidence="5">
    <location>
        <begin position="435"/>
        <end position="460"/>
    </location>
</feature>